<accession>A0A427AMX5</accession>
<gene>
    <name evidence="1" type="ORF">B296_00014752</name>
</gene>
<dbReference type="EMBL" id="AMZH03001900">
    <property type="protein sequence ID" value="RRT77563.1"/>
    <property type="molecule type" value="Genomic_DNA"/>
</dbReference>
<name>A0A427AMX5_ENSVE</name>
<reference evidence="1 2" key="1">
    <citation type="journal article" date="2014" name="Agronomy (Basel)">
        <title>A Draft Genome Sequence for Ensete ventricosum, the Drought-Tolerant Tree Against Hunger.</title>
        <authorList>
            <person name="Harrison J."/>
            <person name="Moore K.A."/>
            <person name="Paszkiewicz K."/>
            <person name="Jones T."/>
            <person name="Grant M."/>
            <person name="Ambacheew D."/>
            <person name="Muzemil S."/>
            <person name="Studholme D.J."/>
        </authorList>
    </citation>
    <scope>NUCLEOTIDE SEQUENCE [LARGE SCALE GENOMIC DNA]</scope>
</reference>
<organism evidence="1 2">
    <name type="scientific">Ensete ventricosum</name>
    <name type="common">Abyssinian banana</name>
    <name type="synonym">Musa ensete</name>
    <dbReference type="NCBI Taxonomy" id="4639"/>
    <lineage>
        <taxon>Eukaryota</taxon>
        <taxon>Viridiplantae</taxon>
        <taxon>Streptophyta</taxon>
        <taxon>Embryophyta</taxon>
        <taxon>Tracheophyta</taxon>
        <taxon>Spermatophyta</taxon>
        <taxon>Magnoliopsida</taxon>
        <taxon>Liliopsida</taxon>
        <taxon>Zingiberales</taxon>
        <taxon>Musaceae</taxon>
        <taxon>Ensete</taxon>
    </lineage>
</organism>
<sequence>MALYVETTAFSLLSVGQPMMALYTDGSTTTMNGFISVSDLGSSPIVTGKVVVPRGEMESPVNPVDVIGTRSCQSDPILKRHQGDLEVTVASWPLFYCGSCICSARRRAIASRSGSADNNINLFFYGPLWVGRRISGMSTLGSWMSVTDIAAEVPLANKVFNLVFEVMALLGVMFMLLMEATISSPISPLGADQIRRPEEPLLSDLEENLYPGRI</sequence>
<evidence type="ECO:0000313" key="2">
    <source>
        <dbReference type="Proteomes" id="UP000287651"/>
    </source>
</evidence>
<dbReference type="Proteomes" id="UP000287651">
    <property type="component" value="Unassembled WGS sequence"/>
</dbReference>
<dbReference type="AlphaFoldDB" id="A0A427AMX5"/>
<comment type="caution">
    <text evidence="1">The sequence shown here is derived from an EMBL/GenBank/DDBJ whole genome shotgun (WGS) entry which is preliminary data.</text>
</comment>
<proteinExistence type="predicted"/>
<evidence type="ECO:0000313" key="1">
    <source>
        <dbReference type="EMBL" id="RRT77563.1"/>
    </source>
</evidence>
<protein>
    <submittedName>
        <fullName evidence="1">Uncharacterized protein</fullName>
    </submittedName>
</protein>